<dbReference type="GO" id="GO:0006633">
    <property type="term" value="P:fatty acid biosynthetic process"/>
    <property type="evidence" value="ECO:0007669"/>
    <property type="project" value="UniProtKB-KW"/>
</dbReference>
<dbReference type="GO" id="GO:0080132">
    <property type="term" value="F:fatty acid 2-hydroxylase activity"/>
    <property type="evidence" value="ECO:0007669"/>
    <property type="project" value="InterPro"/>
</dbReference>
<dbReference type="RefSeq" id="WP_079541537.1">
    <property type="nucleotide sequence ID" value="NZ_LT670844.1"/>
</dbReference>
<protein>
    <submittedName>
        <fullName evidence="16">Fatty acid hydroxylase superfamily protein</fullName>
    </submittedName>
</protein>
<dbReference type="PANTHER" id="PTHR12863:SF1">
    <property type="entry name" value="FATTY ACID 2-HYDROXYLASE"/>
    <property type="match status" value="1"/>
</dbReference>
<feature type="transmembrane region" description="Helical" evidence="14">
    <location>
        <begin position="30"/>
        <end position="49"/>
    </location>
</feature>
<keyword evidence="8" id="KW-0862">Zinc</keyword>
<dbReference type="PANTHER" id="PTHR12863">
    <property type="entry name" value="FATTY ACID HYDROXYLASE"/>
    <property type="match status" value="1"/>
</dbReference>
<evidence type="ECO:0000256" key="10">
    <source>
        <dbReference type="ARBA" id="ARBA00023002"/>
    </source>
</evidence>
<evidence type="ECO:0000256" key="12">
    <source>
        <dbReference type="ARBA" id="ARBA00023136"/>
    </source>
</evidence>
<evidence type="ECO:0000256" key="11">
    <source>
        <dbReference type="ARBA" id="ARBA00023098"/>
    </source>
</evidence>
<keyword evidence="10" id="KW-0560">Oxidoreductase</keyword>
<evidence type="ECO:0000256" key="1">
    <source>
        <dbReference type="ARBA" id="ARBA00001947"/>
    </source>
</evidence>
<sequence length="155" mass="17186">MTAAIYVGELVFAIALAITLLAASTLKFSLAALLFCCGLAAWTLAEYITHRFVLHAIAPVQHGKHHARPQDGIDKVFWQIWLAFAFAYLAAGGAVLAGVLVAYGWYLSVHYCAHHSPTILPASLLKHHLDHHRFANRNYGVTTKFWDRAFGTMLR</sequence>
<evidence type="ECO:0000259" key="15">
    <source>
        <dbReference type="Pfam" id="PF04116"/>
    </source>
</evidence>
<dbReference type="Pfam" id="PF04116">
    <property type="entry name" value="FA_hydroxylase"/>
    <property type="match status" value="1"/>
</dbReference>
<evidence type="ECO:0000256" key="6">
    <source>
        <dbReference type="ARBA" id="ARBA00022824"/>
    </source>
</evidence>
<dbReference type="OrthoDB" id="5291370at2"/>
<feature type="domain" description="Fatty acid hydroxylase" evidence="15">
    <location>
        <begin position="36"/>
        <end position="152"/>
    </location>
</feature>
<gene>
    <name evidence="16" type="ORF">SAMN05444159_4499</name>
</gene>
<proteinExistence type="predicted"/>
<evidence type="ECO:0000256" key="4">
    <source>
        <dbReference type="ARBA" id="ARBA00022692"/>
    </source>
</evidence>
<keyword evidence="4 14" id="KW-0812">Transmembrane</keyword>
<dbReference type="GO" id="GO:0016020">
    <property type="term" value="C:membrane"/>
    <property type="evidence" value="ECO:0007669"/>
    <property type="project" value="InterPro"/>
</dbReference>
<feature type="transmembrane region" description="Helical" evidence="14">
    <location>
        <begin position="6"/>
        <end position="23"/>
    </location>
</feature>
<evidence type="ECO:0000256" key="7">
    <source>
        <dbReference type="ARBA" id="ARBA00022832"/>
    </source>
</evidence>
<evidence type="ECO:0000256" key="2">
    <source>
        <dbReference type="ARBA" id="ARBA00004477"/>
    </source>
</evidence>
<accession>A0A1M6WBF6</accession>
<keyword evidence="13" id="KW-0275">Fatty acid biosynthesis</keyword>
<dbReference type="InterPro" id="IPR006694">
    <property type="entry name" value="Fatty_acid_hydroxylase"/>
</dbReference>
<dbReference type="AlphaFoldDB" id="A0A1M6WBF6"/>
<feature type="transmembrane region" description="Helical" evidence="14">
    <location>
        <begin position="80"/>
        <end position="106"/>
    </location>
</feature>
<comment type="cofactor">
    <cofactor evidence="1">
        <name>Zn(2+)</name>
        <dbReference type="ChEBI" id="CHEBI:29105"/>
    </cofactor>
</comment>
<evidence type="ECO:0000313" key="17">
    <source>
        <dbReference type="Proteomes" id="UP000189935"/>
    </source>
</evidence>
<evidence type="ECO:0000313" key="16">
    <source>
        <dbReference type="EMBL" id="SHK90815.1"/>
    </source>
</evidence>
<dbReference type="EMBL" id="LT670844">
    <property type="protein sequence ID" value="SHK90815.1"/>
    <property type="molecule type" value="Genomic_DNA"/>
</dbReference>
<keyword evidence="12 14" id="KW-0472">Membrane</keyword>
<keyword evidence="11" id="KW-0443">Lipid metabolism</keyword>
<name>A0A1M6WBF6_9BRAD</name>
<keyword evidence="6" id="KW-0256">Endoplasmic reticulum</keyword>
<dbReference type="Proteomes" id="UP000189935">
    <property type="component" value="Chromosome I"/>
</dbReference>
<evidence type="ECO:0000256" key="14">
    <source>
        <dbReference type="SAM" id="Phobius"/>
    </source>
</evidence>
<comment type="subcellular location">
    <subcellularLocation>
        <location evidence="2">Endoplasmic reticulum membrane</location>
        <topology evidence="2">Multi-pass membrane protein</topology>
    </subcellularLocation>
</comment>
<organism evidence="16 17">
    <name type="scientific">Bradyrhizobium lablabi</name>
    <dbReference type="NCBI Taxonomy" id="722472"/>
    <lineage>
        <taxon>Bacteria</taxon>
        <taxon>Pseudomonadati</taxon>
        <taxon>Pseudomonadota</taxon>
        <taxon>Alphaproteobacteria</taxon>
        <taxon>Hyphomicrobiales</taxon>
        <taxon>Nitrobacteraceae</taxon>
        <taxon>Bradyrhizobium</taxon>
    </lineage>
</organism>
<evidence type="ECO:0000256" key="5">
    <source>
        <dbReference type="ARBA" id="ARBA00022723"/>
    </source>
</evidence>
<evidence type="ECO:0000256" key="3">
    <source>
        <dbReference type="ARBA" id="ARBA00022516"/>
    </source>
</evidence>
<keyword evidence="3" id="KW-0444">Lipid biosynthesis</keyword>
<evidence type="ECO:0000256" key="8">
    <source>
        <dbReference type="ARBA" id="ARBA00022833"/>
    </source>
</evidence>
<reference evidence="16 17" key="1">
    <citation type="submission" date="2016-11" db="EMBL/GenBank/DDBJ databases">
        <authorList>
            <person name="Jaros S."/>
            <person name="Januszkiewicz K."/>
            <person name="Wedrychowicz H."/>
        </authorList>
    </citation>
    <scope>NUCLEOTIDE SEQUENCE [LARGE SCALE GENOMIC DNA]</scope>
    <source>
        <strain evidence="16 17">GAS499</strain>
    </source>
</reference>
<evidence type="ECO:0000256" key="9">
    <source>
        <dbReference type="ARBA" id="ARBA00022989"/>
    </source>
</evidence>
<evidence type="ECO:0000256" key="13">
    <source>
        <dbReference type="ARBA" id="ARBA00023160"/>
    </source>
</evidence>
<keyword evidence="9 14" id="KW-1133">Transmembrane helix</keyword>
<keyword evidence="5" id="KW-0479">Metal-binding</keyword>
<dbReference type="GO" id="GO:0005506">
    <property type="term" value="F:iron ion binding"/>
    <property type="evidence" value="ECO:0007669"/>
    <property type="project" value="InterPro"/>
</dbReference>
<keyword evidence="7" id="KW-0276">Fatty acid metabolism</keyword>
<dbReference type="InterPro" id="IPR014430">
    <property type="entry name" value="Scs7"/>
</dbReference>